<feature type="non-terminal residue" evidence="2">
    <location>
        <position position="1"/>
    </location>
</feature>
<evidence type="ECO:0000313" key="2">
    <source>
        <dbReference type="EMBL" id="JAS64576.1"/>
    </source>
</evidence>
<sequence length="99" mass="11187">ATSQPQAASCCKMTRQVVVLSLCLAVLLSALTVDGRYLPTRGQEDRLDRLRDLLRDLLDSDGDRDPASSYAPDRRPFPKRDFYGYDPSHHFAMDHLLHA</sequence>
<proteinExistence type="predicted"/>
<name>A0A1B6GQ59_9HEMI</name>
<gene>
    <name evidence="2" type="ORF">g.5093</name>
</gene>
<feature type="region of interest" description="Disordered" evidence="1">
    <location>
        <begin position="59"/>
        <end position="81"/>
    </location>
</feature>
<dbReference type="AlphaFoldDB" id="A0A1B6GQ59"/>
<organism evidence="2">
    <name type="scientific">Cuerna arida</name>
    <dbReference type="NCBI Taxonomy" id="1464854"/>
    <lineage>
        <taxon>Eukaryota</taxon>
        <taxon>Metazoa</taxon>
        <taxon>Ecdysozoa</taxon>
        <taxon>Arthropoda</taxon>
        <taxon>Hexapoda</taxon>
        <taxon>Insecta</taxon>
        <taxon>Pterygota</taxon>
        <taxon>Neoptera</taxon>
        <taxon>Paraneoptera</taxon>
        <taxon>Hemiptera</taxon>
        <taxon>Auchenorrhyncha</taxon>
        <taxon>Membracoidea</taxon>
        <taxon>Cicadellidae</taxon>
        <taxon>Cicadellinae</taxon>
        <taxon>Proconiini</taxon>
        <taxon>Cuerna</taxon>
    </lineage>
</organism>
<protein>
    <submittedName>
        <fullName evidence="2">Uncharacterized protein</fullName>
    </submittedName>
</protein>
<evidence type="ECO:0000256" key="1">
    <source>
        <dbReference type="SAM" id="MobiDB-lite"/>
    </source>
</evidence>
<reference evidence="2" key="1">
    <citation type="submission" date="2015-11" db="EMBL/GenBank/DDBJ databases">
        <title>De novo transcriptome assembly of four potential Pierce s Disease insect vectors from Arizona vineyards.</title>
        <authorList>
            <person name="Tassone E.E."/>
        </authorList>
    </citation>
    <scope>NUCLEOTIDE SEQUENCE</scope>
</reference>
<dbReference type="EMBL" id="GECZ01005193">
    <property type="protein sequence ID" value="JAS64576.1"/>
    <property type="molecule type" value="Transcribed_RNA"/>
</dbReference>
<accession>A0A1B6GQ59</accession>